<dbReference type="Pfam" id="PF12059">
    <property type="entry name" value="DUF3540"/>
    <property type="match status" value="2"/>
</dbReference>
<organism evidence="1 2">
    <name type="scientific">Pseudomonas chlororaphis O6</name>
    <dbReference type="NCBI Taxonomy" id="1037915"/>
    <lineage>
        <taxon>Bacteria</taxon>
        <taxon>Pseudomonadati</taxon>
        <taxon>Pseudomonadota</taxon>
        <taxon>Gammaproteobacteria</taxon>
        <taxon>Pseudomonadales</taxon>
        <taxon>Pseudomonadaceae</taxon>
        <taxon>Pseudomonas</taxon>
    </lineage>
</organism>
<dbReference type="Proteomes" id="UP000003790">
    <property type="component" value="Chromosome"/>
</dbReference>
<comment type="caution">
    <text evidence="1">The sequence shown here is derived from an EMBL/GenBank/DDBJ whole genome shotgun (WGS) entry which is preliminary data.</text>
</comment>
<proteinExistence type="predicted"/>
<evidence type="ECO:0000313" key="1">
    <source>
        <dbReference type="EMBL" id="EIM18765.1"/>
    </source>
</evidence>
<name>A0AB33X0W3_9PSED</name>
<accession>A0AB33X0W3</accession>
<dbReference type="EMBL" id="AHOT01000001">
    <property type="protein sequence ID" value="EIM18765.1"/>
    <property type="molecule type" value="Genomic_DNA"/>
</dbReference>
<protein>
    <submittedName>
        <fullName evidence="1">Type VI secretion-associated protein, TagC family</fullName>
    </submittedName>
</protein>
<evidence type="ECO:0000313" key="2">
    <source>
        <dbReference type="Proteomes" id="UP000003790"/>
    </source>
</evidence>
<dbReference type="AlphaFoldDB" id="A0AB33X0W3"/>
<sequence>MYEYAREPSILQAHSKVTPLQVPARGDGLAQGQVLVVDVQAGADGLLQVEGMPAYTLVLATSCLVQPLAGDRVHGVVDGRQLVITAILSRRQADTLMTLDSGSAPLHIVAPHIEIHGRQRLALHSADFSLLTRSSRWVADTLNQVSRRLFVRCEHASRKVAYTDQVQARHIAQDAQQSFVMNSEIASLKSSAVLKIDGGQVHVG</sequence>
<gene>
    <name evidence="1" type="ORF">PchlO6_6105</name>
</gene>
<reference evidence="1 2" key="1">
    <citation type="journal article" date="2012" name="PLoS Genet.">
        <title>Comparative Genomics of Plant-Associated Pseudomonas spp.: Insights into Diversity and Inheritance of Traits Involved in Multitrophic Interactions.</title>
        <authorList>
            <person name="Loper J.E."/>
            <person name="Hassan K.A."/>
            <person name="Mavrodi D.V."/>
            <person name="Davis E.W.II."/>
            <person name="Lim C.K."/>
            <person name="Shaffer B.T."/>
            <person name="Elbourne L.D."/>
            <person name="Stockwell V.O."/>
            <person name="Hartney S.L."/>
            <person name="Breakwell K."/>
            <person name="Henkels M.D."/>
            <person name="Tetu S.G."/>
            <person name="Rangel L.I."/>
            <person name="Kidarsa T.A."/>
            <person name="Wilson N.L."/>
            <person name="van de Mortel J.E."/>
            <person name="Song C."/>
            <person name="Blumhagen R."/>
            <person name="Radune D."/>
            <person name="Hostetler J.B."/>
            <person name="Brinkac L.M."/>
            <person name="Durkin A.S."/>
            <person name="Kluepfel D.A."/>
            <person name="Wechter W.P."/>
            <person name="Anderson A.J."/>
            <person name="Kim Y.C."/>
            <person name="Pierson L.S.III."/>
            <person name="Pierson E.A."/>
            <person name="Lindow S.E."/>
            <person name="Kobayashi D.Y."/>
            <person name="Raaijmakers J.M."/>
            <person name="Weller D.M."/>
            <person name="Thomashow L.S."/>
            <person name="Allen A.E."/>
            <person name="Paulsen I.T."/>
        </authorList>
    </citation>
    <scope>NUCLEOTIDE SEQUENCE [LARGE SCALE GENOMIC DNA]</scope>
    <source>
        <strain evidence="1 2">O6</strain>
    </source>
</reference>
<dbReference type="InterPro" id="IPR021927">
    <property type="entry name" value="DUF3540"/>
</dbReference>